<accession>A0A1W6N103</accession>
<keyword evidence="1" id="KW-0472">Membrane</keyword>
<protein>
    <submittedName>
        <fullName evidence="2">Uncharacterized protein</fullName>
    </submittedName>
</protein>
<keyword evidence="1" id="KW-1133">Transmembrane helix</keyword>
<feature type="transmembrane region" description="Helical" evidence="1">
    <location>
        <begin position="90"/>
        <end position="110"/>
    </location>
</feature>
<evidence type="ECO:0000313" key="2">
    <source>
        <dbReference type="EMBL" id="ARN83468.1"/>
    </source>
</evidence>
<organism evidence="2 3">
    <name type="scientific">Methylocystis bryophila</name>
    <dbReference type="NCBI Taxonomy" id="655015"/>
    <lineage>
        <taxon>Bacteria</taxon>
        <taxon>Pseudomonadati</taxon>
        <taxon>Pseudomonadota</taxon>
        <taxon>Alphaproteobacteria</taxon>
        <taxon>Hyphomicrobiales</taxon>
        <taxon>Methylocystaceae</taxon>
        <taxon>Methylocystis</taxon>
    </lineage>
</organism>
<gene>
    <name evidence="2" type="ORF">B1812_07350</name>
</gene>
<evidence type="ECO:0000313" key="3">
    <source>
        <dbReference type="Proteomes" id="UP000193978"/>
    </source>
</evidence>
<reference evidence="2 3" key="1">
    <citation type="submission" date="2017-02" db="EMBL/GenBank/DDBJ databases">
        <authorList>
            <person name="Peterson S.W."/>
        </authorList>
    </citation>
    <scope>NUCLEOTIDE SEQUENCE [LARGE SCALE GENOMIC DNA]</scope>
    <source>
        <strain evidence="2 3">S285</strain>
    </source>
</reference>
<keyword evidence="3" id="KW-1185">Reference proteome</keyword>
<proteinExistence type="predicted"/>
<feature type="transmembrane region" description="Helical" evidence="1">
    <location>
        <begin position="65"/>
        <end position="84"/>
    </location>
</feature>
<dbReference type="EMBL" id="CP019948">
    <property type="protein sequence ID" value="ARN83468.1"/>
    <property type="molecule type" value="Genomic_DNA"/>
</dbReference>
<dbReference type="OrthoDB" id="5519326at2"/>
<dbReference type="Proteomes" id="UP000193978">
    <property type="component" value="Chromosome"/>
</dbReference>
<dbReference type="KEGG" id="mbry:B1812_07350"/>
<dbReference type="AlphaFoldDB" id="A0A1W6N103"/>
<evidence type="ECO:0000256" key="1">
    <source>
        <dbReference type="SAM" id="Phobius"/>
    </source>
</evidence>
<keyword evidence="1" id="KW-0812">Transmembrane</keyword>
<name>A0A1W6N103_9HYPH</name>
<sequence>MDRLWRNISARPSGPMTFRFFLQPAMAIIAAARDGANDARRGRRPYLAAILFGGEKRGARLWEGLLSTARILILGVVMDVAYQLAFLDSFYPGEAAVIAILLAFLPYALLRGPAARLARRLMAGRSPSTNPFR</sequence>